<evidence type="ECO:0000256" key="7">
    <source>
        <dbReference type="ARBA" id="ARBA00022741"/>
    </source>
</evidence>
<feature type="transmembrane region" description="Helical" evidence="12">
    <location>
        <begin position="1213"/>
        <end position="1231"/>
    </location>
</feature>
<dbReference type="InterPro" id="IPR003593">
    <property type="entry name" value="AAA+_ATPase"/>
</dbReference>
<comment type="caution">
    <text evidence="15">The sequence shown here is derived from an EMBL/GenBank/DDBJ whole genome shotgun (WGS) entry which is preliminary data.</text>
</comment>
<evidence type="ECO:0000259" key="13">
    <source>
        <dbReference type="PROSITE" id="PS50893"/>
    </source>
</evidence>
<feature type="transmembrane region" description="Helical" evidence="12">
    <location>
        <begin position="1124"/>
        <end position="1142"/>
    </location>
</feature>
<evidence type="ECO:0000256" key="12">
    <source>
        <dbReference type="SAM" id="Phobius"/>
    </source>
</evidence>
<comment type="similarity">
    <text evidence="2">Belongs to the ABC transporter superfamily. ABCC family. Conjugate transporter (TC 3.A.1.208) subfamily.</text>
</comment>
<evidence type="ECO:0000256" key="4">
    <source>
        <dbReference type="ARBA" id="ARBA00022554"/>
    </source>
</evidence>
<evidence type="ECO:0000256" key="10">
    <source>
        <dbReference type="ARBA" id="ARBA00022989"/>
    </source>
</evidence>
<feature type="transmembrane region" description="Helical" evidence="12">
    <location>
        <begin position="432"/>
        <end position="451"/>
    </location>
</feature>
<dbReference type="Gene3D" id="3.40.50.300">
    <property type="entry name" value="P-loop containing nucleotide triphosphate hydrolases"/>
    <property type="match status" value="2"/>
</dbReference>
<feature type="domain" description="ABC transporter" evidence="13">
    <location>
        <begin position="641"/>
        <end position="866"/>
    </location>
</feature>
<evidence type="ECO:0000256" key="11">
    <source>
        <dbReference type="ARBA" id="ARBA00023136"/>
    </source>
</evidence>
<feature type="domain" description="ABC transporter" evidence="13">
    <location>
        <begin position="1315"/>
        <end position="1554"/>
    </location>
</feature>
<feature type="domain" description="ABC transmembrane type-1" evidence="14">
    <location>
        <begin position="985"/>
        <end position="1270"/>
    </location>
</feature>
<dbReference type="GO" id="GO:0005524">
    <property type="term" value="F:ATP binding"/>
    <property type="evidence" value="ECO:0007669"/>
    <property type="project" value="UniProtKB-KW"/>
</dbReference>
<feature type="transmembrane region" description="Helical" evidence="12">
    <location>
        <begin position="1020"/>
        <end position="1045"/>
    </location>
</feature>
<dbReference type="InterPro" id="IPR003439">
    <property type="entry name" value="ABC_transporter-like_ATP-bd"/>
</dbReference>
<feature type="transmembrane region" description="Helical" evidence="12">
    <location>
        <begin position="71"/>
        <end position="92"/>
    </location>
</feature>
<dbReference type="InterPro" id="IPR027417">
    <property type="entry name" value="P-loop_NTPase"/>
</dbReference>
<name>A0A1R1YRU0_9FUNG</name>
<feature type="transmembrane region" description="Helical" evidence="12">
    <location>
        <begin position="408"/>
        <end position="426"/>
    </location>
</feature>
<feature type="transmembrane region" description="Helical" evidence="12">
    <location>
        <begin position="975"/>
        <end position="1000"/>
    </location>
</feature>
<evidence type="ECO:0000256" key="3">
    <source>
        <dbReference type="ARBA" id="ARBA00022448"/>
    </source>
</evidence>
<reference evidence="16" key="1">
    <citation type="submission" date="2017-01" db="EMBL/GenBank/DDBJ databases">
        <authorList>
            <person name="Wang Y."/>
            <person name="White M."/>
            <person name="Kvist S."/>
            <person name="Moncalvo J.-M."/>
        </authorList>
    </citation>
    <scope>NUCLEOTIDE SEQUENCE [LARGE SCALE GENOMIC DNA]</scope>
    <source>
        <strain evidence="16">ID-206-W2</strain>
    </source>
</reference>
<keyword evidence="4" id="KW-0926">Vacuole</keyword>
<dbReference type="FunFam" id="1.20.1560.10:FF:000010">
    <property type="entry name" value="Multidrug resistance-associated ABC transporter"/>
    <property type="match status" value="1"/>
</dbReference>
<dbReference type="PANTHER" id="PTHR24223">
    <property type="entry name" value="ATP-BINDING CASSETTE SUB-FAMILY C"/>
    <property type="match status" value="1"/>
</dbReference>
<evidence type="ECO:0000256" key="9">
    <source>
        <dbReference type="ARBA" id="ARBA00022967"/>
    </source>
</evidence>
<proteinExistence type="inferred from homology"/>
<dbReference type="PANTHER" id="PTHR24223:SF443">
    <property type="entry name" value="MULTIDRUG-RESISTANCE LIKE PROTEIN 1, ISOFORM I"/>
    <property type="match status" value="1"/>
</dbReference>
<dbReference type="Pfam" id="PF00005">
    <property type="entry name" value="ABC_tran"/>
    <property type="match status" value="2"/>
</dbReference>
<keyword evidence="10 12" id="KW-1133">Transmembrane helix</keyword>
<dbReference type="SUPFAM" id="SSF90123">
    <property type="entry name" value="ABC transporter transmembrane region"/>
    <property type="match status" value="2"/>
</dbReference>
<dbReference type="InterPro" id="IPR036640">
    <property type="entry name" value="ABC1_TM_sf"/>
</dbReference>
<feature type="transmembrane region" description="Helical" evidence="12">
    <location>
        <begin position="332"/>
        <end position="349"/>
    </location>
</feature>
<keyword evidence="11 12" id="KW-0472">Membrane</keyword>
<keyword evidence="8" id="KW-0067">ATP-binding</keyword>
<dbReference type="CDD" id="cd03250">
    <property type="entry name" value="ABCC_MRP_domain1"/>
    <property type="match status" value="1"/>
</dbReference>
<organism evidence="15 16">
    <name type="scientific">Smittium culicis</name>
    <dbReference type="NCBI Taxonomy" id="133412"/>
    <lineage>
        <taxon>Eukaryota</taxon>
        <taxon>Fungi</taxon>
        <taxon>Fungi incertae sedis</taxon>
        <taxon>Zoopagomycota</taxon>
        <taxon>Kickxellomycotina</taxon>
        <taxon>Harpellomycetes</taxon>
        <taxon>Harpellales</taxon>
        <taxon>Legeriomycetaceae</taxon>
        <taxon>Smittium</taxon>
    </lineage>
</organism>
<comment type="subcellular location">
    <subcellularLocation>
        <location evidence="1">Vacuole membrane</location>
        <topology evidence="1">Multi-pass membrane protein</topology>
    </subcellularLocation>
</comment>
<dbReference type="GO" id="GO:0016887">
    <property type="term" value="F:ATP hydrolysis activity"/>
    <property type="evidence" value="ECO:0007669"/>
    <property type="project" value="InterPro"/>
</dbReference>
<dbReference type="Gene3D" id="1.20.1560.10">
    <property type="entry name" value="ABC transporter type 1, transmembrane domain"/>
    <property type="match status" value="2"/>
</dbReference>
<keyword evidence="9" id="KW-1278">Translocase</keyword>
<dbReference type="SUPFAM" id="SSF52540">
    <property type="entry name" value="P-loop containing nucleoside triphosphate hydrolases"/>
    <property type="match status" value="2"/>
</dbReference>
<dbReference type="CDD" id="cd18595">
    <property type="entry name" value="ABC_6TM_MRP1_2_3_6_D1_like"/>
    <property type="match status" value="1"/>
</dbReference>
<dbReference type="FunFam" id="1.20.1560.10:FF:000020">
    <property type="entry name" value="ABC metal ion transporter"/>
    <property type="match status" value="1"/>
</dbReference>
<dbReference type="InterPro" id="IPR056227">
    <property type="entry name" value="TMD0_ABC"/>
</dbReference>
<feature type="transmembrane region" description="Helical" evidence="12">
    <location>
        <begin position="104"/>
        <end position="125"/>
    </location>
</feature>
<feature type="transmembrane region" description="Helical" evidence="12">
    <location>
        <begin position="26"/>
        <end position="51"/>
    </location>
</feature>
<gene>
    <name evidence="15" type="ORF">AYI69_g885</name>
</gene>
<keyword evidence="7" id="KW-0547">Nucleotide-binding</keyword>
<dbReference type="OrthoDB" id="6500128at2759"/>
<dbReference type="Pfam" id="PF00664">
    <property type="entry name" value="ABC_membrane"/>
    <property type="match status" value="2"/>
</dbReference>
<accession>A0A1R1YRU0</accession>
<dbReference type="PROSITE" id="PS00211">
    <property type="entry name" value="ABC_TRANSPORTER_1"/>
    <property type="match status" value="2"/>
</dbReference>
<dbReference type="SMART" id="SM00382">
    <property type="entry name" value="AAA"/>
    <property type="match status" value="2"/>
</dbReference>
<dbReference type="EMBL" id="LSSM01000239">
    <property type="protein sequence ID" value="OMJ29602.1"/>
    <property type="molecule type" value="Genomic_DNA"/>
</dbReference>
<dbReference type="GO" id="GO:0140359">
    <property type="term" value="F:ABC-type transporter activity"/>
    <property type="evidence" value="ECO:0007669"/>
    <property type="project" value="InterPro"/>
</dbReference>
<evidence type="ECO:0000313" key="15">
    <source>
        <dbReference type="EMBL" id="OMJ29602.1"/>
    </source>
</evidence>
<evidence type="ECO:0000259" key="14">
    <source>
        <dbReference type="PROSITE" id="PS50929"/>
    </source>
</evidence>
<sequence>MGSDFFSPILCPDSGGWGPFGGWNNLDFTICFQLGPAQLVLQFLFLFFGVFSLRQAISAPFIRSLNGTKNLITKIILIVFIFAIEVYLLYSWIIRYSEYPTLNFVSLVKILKLCTLLFAISLTFYNDTRYNFSSRKLQLYWLANSLINLKYYHTEWVAAVNFLDNFFLNCILLSTVLSFVLFYFENINPIGVYDAIPTENSIYDTDDFDSEKSTEDRASLFSVLTFSWMGPLIETGYKHMLRISDLFELPKNIQTKKVSVDFWNQWSKERESSRNSVFLTLINVFGSTYALAGLLKFVFDVLQFTQPVLLKKLLAFVISYTDGKETSIATGFYYSGAMFILSVVQSLFLHQYFNISMLTGIGIRTALVSTIYKKTMLMSSKSRSQFSVGDIVNRMSVDAQRISDTTQYGHIIWSAPLQISIALYLLFQTLGWSSLVGALVMVFAIPLNTYITRKMRIIQKTKMKCKDSRVRLTEESLQGIKILKLYAWETPFLERIRIVRNDLEIKNLISFGILNSIQTAIILTVPFLVSLLSLALYSYFEADKNGILDSSLIFVSITLFNLLRFPLNMLPNIITNFVEASVGLKRIKDYLVSEELSPNSIIKLDFERESATRDHSYLNLNKKNKSNTNIRSISNETLVSAKNADFWWNYDSVATKPTLVNININVRSNELLAIVGKVGSGKSSLLNALLGEMYKSRGTVTIKGKVAYASQQPWIMNATVRDNILFGHKYDKKFYHQVIFACGLEPDLPMLLNGDLTEIGEKGINLSGGQKARLSIARAVYARADIYLFDDPLAAVDSHVGAHLFKHVLGPEGLLKNRSRLLVTNAIPFLKSCDSIALLQDGHVVEFGLYNDLVKNGSLLANLVRDFGNDNSSNTLQNSRSSSQVFNLHAEQCDGQNHSECEYLVDESLETDLGVTNKDPDFHFSERRCSIKTLPRASISLFSHAKNCESEADGQLIEAETYETGEVSRSVYKDYIVSCGIAPSILFLITITLSQAISIYNSLWLKNWAKSNENNENRTFYYLMIYLILGVASISFGAARSYLLLAKCSSNSAKIYHERMLKSVFNSPMSYFDTTPIGRIINRFSKDQSVIDEELPSSFGSWLLALQAMAFSIVAIIYELPSFLFIAVPISFVYFRLQNIYLHISRDLKRLDSVSKSPIYQHFQETLGGVPTIRSYNQTKRFESENIYRLNNSQLASYAYLGINRWLAVRLEFISSIMIFFISFICVYYLYTVTGEGAIRASTVGVTISFALSITQSLNWCIRMYCKVETDLVALERLSEYSNLPSEEPNREDIKQEVERFHQENENWPTKGNIVFSEYFTKYRKDLQPVLKGINLDIKPKEKVGIVGRTGAGKSSFTLALFRIIEPISGTIFIDGVDITKIDLFSLRSKLSIIPQDPVLFSGTIRFNLYPYSPTDLVNSVTDEELWNALELSHLKDFVMTLDGGLDAEVLAGGENFSVGQRQLMCLARALVRKSQILVLDEATAAIDPETDELIQKTIRSSFKNDTIITIAHRLNTVLDSDRILVLGDGKVVEFDSPSNLMADPNSSFTSFAKDAGITELSS</sequence>
<dbReference type="FunFam" id="3.40.50.300:FF:000450">
    <property type="entry name" value="ABC transporter C family member 2"/>
    <property type="match status" value="1"/>
</dbReference>
<dbReference type="InterPro" id="IPR011527">
    <property type="entry name" value="ABC1_TM_dom"/>
</dbReference>
<keyword evidence="6" id="KW-0677">Repeat</keyword>
<keyword evidence="5 12" id="KW-0812">Transmembrane</keyword>
<dbReference type="FunFam" id="3.40.50.300:FF:000074">
    <property type="entry name" value="Multidrug resistance-associated protein 5 isoform 1"/>
    <property type="match status" value="1"/>
</dbReference>
<evidence type="ECO:0000256" key="8">
    <source>
        <dbReference type="ARBA" id="ARBA00022840"/>
    </source>
</evidence>
<dbReference type="CDD" id="cd18580">
    <property type="entry name" value="ABC_6TM_ABCC_D2"/>
    <property type="match status" value="1"/>
</dbReference>
<evidence type="ECO:0000256" key="5">
    <source>
        <dbReference type="ARBA" id="ARBA00022692"/>
    </source>
</evidence>
<dbReference type="InterPro" id="IPR017871">
    <property type="entry name" value="ABC_transporter-like_CS"/>
</dbReference>
<evidence type="ECO:0000256" key="2">
    <source>
        <dbReference type="ARBA" id="ARBA00009726"/>
    </source>
</evidence>
<dbReference type="PROSITE" id="PS50929">
    <property type="entry name" value="ABC_TM1F"/>
    <property type="match status" value="2"/>
</dbReference>
<dbReference type="Pfam" id="PF24357">
    <property type="entry name" value="TMD0_ABC"/>
    <property type="match status" value="1"/>
</dbReference>
<keyword evidence="3" id="KW-0813">Transport</keyword>
<keyword evidence="16" id="KW-1185">Reference proteome</keyword>
<feature type="domain" description="ABC transmembrane type-1" evidence="14">
    <location>
        <begin position="290"/>
        <end position="579"/>
    </location>
</feature>
<dbReference type="InterPro" id="IPR050173">
    <property type="entry name" value="ABC_transporter_C-like"/>
</dbReference>
<feature type="transmembrane region" description="Helical" evidence="12">
    <location>
        <begin position="277"/>
        <end position="295"/>
    </location>
</feature>
<dbReference type="PROSITE" id="PS50893">
    <property type="entry name" value="ABC_TRANSPORTER_2"/>
    <property type="match status" value="2"/>
</dbReference>
<evidence type="ECO:0000256" key="6">
    <source>
        <dbReference type="ARBA" id="ARBA00022737"/>
    </source>
</evidence>
<protein>
    <submittedName>
        <fullName evidence="15">Metal resistance protein YCF1</fullName>
    </submittedName>
</protein>
<dbReference type="CDD" id="cd03244">
    <property type="entry name" value="ABCC_MRP_domain2"/>
    <property type="match status" value="1"/>
</dbReference>
<dbReference type="GO" id="GO:0000329">
    <property type="term" value="C:fungal-type vacuole membrane"/>
    <property type="evidence" value="ECO:0007669"/>
    <property type="project" value="UniProtKB-ARBA"/>
</dbReference>
<dbReference type="Proteomes" id="UP000187429">
    <property type="component" value="Unassembled WGS sequence"/>
</dbReference>
<dbReference type="InterPro" id="IPR044726">
    <property type="entry name" value="ABCC_6TM_D2"/>
</dbReference>
<evidence type="ECO:0000313" key="16">
    <source>
        <dbReference type="Proteomes" id="UP000187429"/>
    </source>
</evidence>
<evidence type="ECO:0000256" key="1">
    <source>
        <dbReference type="ARBA" id="ARBA00004128"/>
    </source>
</evidence>